<dbReference type="PANTHER" id="PTHR47331:SF8">
    <property type="match status" value="1"/>
</dbReference>
<dbReference type="Proteomes" id="UP000230423">
    <property type="component" value="Unassembled WGS sequence"/>
</dbReference>
<dbReference type="EMBL" id="KZ366328">
    <property type="protein sequence ID" value="PIO57311.1"/>
    <property type="molecule type" value="Genomic_DNA"/>
</dbReference>
<sequence>MNLRSYISNSALVNAQIEEKDRAPVGPMKLLGVSYDPLSDTFSLKTKFSFHPKYKRDFLKQHHSIYDPMGLCAPLMVNQKHMLRALFDEKLDWNATMDPHFIQEWSKITRNIENFSTKVPRGLFKNGNIVTGSSLWVFADASPQAMAVCAYMENGDSTEISTLISGKAKLAPKKRTLTTPKLELLAILLAL</sequence>
<name>A0A2G9TH86_TELCI</name>
<dbReference type="OrthoDB" id="5875692at2759"/>
<keyword evidence="2" id="KW-1185">Reference proteome</keyword>
<reference evidence="1 2" key="1">
    <citation type="submission" date="2015-09" db="EMBL/GenBank/DDBJ databases">
        <title>Draft genome of the parasitic nematode Teladorsagia circumcincta isolate WARC Sus (inbred).</title>
        <authorList>
            <person name="Mitreva M."/>
        </authorList>
    </citation>
    <scope>NUCLEOTIDE SEQUENCE [LARGE SCALE GENOMIC DNA]</scope>
    <source>
        <strain evidence="1 2">S</strain>
    </source>
</reference>
<evidence type="ECO:0000313" key="1">
    <source>
        <dbReference type="EMBL" id="PIO57311.1"/>
    </source>
</evidence>
<gene>
    <name evidence="1" type="ORF">TELCIR_21283</name>
</gene>
<feature type="non-terminal residue" evidence="1">
    <location>
        <position position="191"/>
    </location>
</feature>
<dbReference type="InterPro" id="IPR008042">
    <property type="entry name" value="Retrotrans_Pao"/>
</dbReference>
<dbReference type="PANTHER" id="PTHR47331">
    <property type="entry name" value="PHD-TYPE DOMAIN-CONTAINING PROTEIN"/>
    <property type="match status" value="1"/>
</dbReference>
<evidence type="ECO:0008006" key="3">
    <source>
        <dbReference type="Google" id="ProtNLM"/>
    </source>
</evidence>
<organism evidence="1 2">
    <name type="scientific">Teladorsagia circumcincta</name>
    <name type="common">Brown stomach worm</name>
    <name type="synonym">Ostertagia circumcincta</name>
    <dbReference type="NCBI Taxonomy" id="45464"/>
    <lineage>
        <taxon>Eukaryota</taxon>
        <taxon>Metazoa</taxon>
        <taxon>Ecdysozoa</taxon>
        <taxon>Nematoda</taxon>
        <taxon>Chromadorea</taxon>
        <taxon>Rhabditida</taxon>
        <taxon>Rhabditina</taxon>
        <taxon>Rhabditomorpha</taxon>
        <taxon>Strongyloidea</taxon>
        <taxon>Trichostrongylidae</taxon>
        <taxon>Teladorsagia</taxon>
    </lineage>
</organism>
<protein>
    <recommendedName>
        <fullName evidence="3">Pao retrotransposon peptidase</fullName>
    </recommendedName>
</protein>
<dbReference type="Pfam" id="PF05380">
    <property type="entry name" value="Peptidase_A17"/>
    <property type="match status" value="1"/>
</dbReference>
<accession>A0A2G9TH86</accession>
<proteinExistence type="predicted"/>
<dbReference type="AlphaFoldDB" id="A0A2G9TH86"/>
<evidence type="ECO:0000313" key="2">
    <source>
        <dbReference type="Proteomes" id="UP000230423"/>
    </source>
</evidence>